<evidence type="ECO:0000313" key="14">
    <source>
        <dbReference type="Proteomes" id="UP000243250"/>
    </source>
</evidence>
<evidence type="ECO:0000256" key="9">
    <source>
        <dbReference type="ARBA" id="ARBA00023136"/>
    </source>
</evidence>
<evidence type="ECO:0000256" key="10">
    <source>
        <dbReference type="RuleBase" id="RU003983"/>
    </source>
</evidence>
<keyword evidence="6 10" id="KW-0862">Zinc</keyword>
<sequence>MAAPSTRGGVRLLMALVGVLVFGFYTAVAYASYLGLTYLWRLQFDPVTTALTVLVVAVAFGYLSMRVGTVRLLSRLDARELPRARVPGAYEVLDGLTARMDLDAPRLMVVSLSTPNAFALDTAGRDTVVVDTALFGLLDRAEFEGLLAHELAHLEHRDSLVQTLTFSTLQTVASVVYALVSPLVFFVTGLAFAAAWFRGDPHSWPETIPGRVRTALERGVVVAMSVVTLAARAHSRKREFAADARAASVTGRPLALARALEKIERATTPDVGLLSPLWIHGEVESPDERRVRDLFSTHPRTEDRVARLRRRAEEGRVRIDVQ</sequence>
<keyword evidence="9 11" id="KW-0472">Membrane</keyword>
<gene>
    <name evidence="13" type="ORF">SAMN04488124_2470</name>
</gene>
<evidence type="ECO:0000256" key="7">
    <source>
        <dbReference type="ARBA" id="ARBA00022989"/>
    </source>
</evidence>
<keyword evidence="3 11" id="KW-0812">Transmembrane</keyword>
<evidence type="ECO:0000313" key="13">
    <source>
        <dbReference type="EMBL" id="SFR58061.1"/>
    </source>
</evidence>
<comment type="similarity">
    <text evidence="10">Belongs to the peptidase M48 family.</text>
</comment>
<dbReference type="InterPro" id="IPR050083">
    <property type="entry name" value="HtpX_protease"/>
</dbReference>
<comment type="cofactor">
    <cofactor evidence="10">
        <name>Zn(2+)</name>
        <dbReference type="ChEBI" id="CHEBI:29105"/>
    </cofactor>
    <text evidence="10">Binds 1 zinc ion per subunit.</text>
</comment>
<dbReference type="Proteomes" id="UP000243250">
    <property type="component" value="Unassembled WGS sequence"/>
</dbReference>
<keyword evidence="5 10" id="KW-0378">Hydrolase</keyword>
<keyword evidence="14" id="KW-1185">Reference proteome</keyword>
<keyword evidence="8 10" id="KW-0482">Metalloprotease</keyword>
<evidence type="ECO:0000256" key="1">
    <source>
        <dbReference type="ARBA" id="ARBA00022475"/>
    </source>
</evidence>
<evidence type="ECO:0000256" key="2">
    <source>
        <dbReference type="ARBA" id="ARBA00022670"/>
    </source>
</evidence>
<dbReference type="PANTHER" id="PTHR43221:SF2">
    <property type="entry name" value="PROTEASE HTPX HOMOLOG"/>
    <property type="match status" value="1"/>
</dbReference>
<protein>
    <submittedName>
        <fullName evidence="13">Heat shock protein HtpX</fullName>
    </submittedName>
</protein>
<dbReference type="GO" id="GO:0004222">
    <property type="term" value="F:metalloendopeptidase activity"/>
    <property type="evidence" value="ECO:0007669"/>
    <property type="project" value="InterPro"/>
</dbReference>
<feature type="transmembrane region" description="Helical" evidence="11">
    <location>
        <begin position="175"/>
        <end position="195"/>
    </location>
</feature>
<evidence type="ECO:0000256" key="11">
    <source>
        <dbReference type="SAM" id="Phobius"/>
    </source>
</evidence>
<dbReference type="EMBL" id="FOYS01000004">
    <property type="protein sequence ID" value="SFR58061.1"/>
    <property type="molecule type" value="Genomic_DNA"/>
</dbReference>
<feature type="transmembrane region" description="Helical" evidence="11">
    <location>
        <begin position="47"/>
        <end position="65"/>
    </location>
</feature>
<evidence type="ECO:0000259" key="12">
    <source>
        <dbReference type="Pfam" id="PF01435"/>
    </source>
</evidence>
<evidence type="ECO:0000256" key="8">
    <source>
        <dbReference type="ARBA" id="ARBA00023049"/>
    </source>
</evidence>
<organism evidence="13 14">
    <name type="scientific">Halogeometricum limi</name>
    <dbReference type="NCBI Taxonomy" id="555875"/>
    <lineage>
        <taxon>Archaea</taxon>
        <taxon>Methanobacteriati</taxon>
        <taxon>Methanobacteriota</taxon>
        <taxon>Stenosarchaea group</taxon>
        <taxon>Halobacteria</taxon>
        <taxon>Halobacteriales</taxon>
        <taxon>Haloferacaceae</taxon>
        <taxon>Halogeometricum</taxon>
    </lineage>
</organism>
<name>A0A1I6HUC6_9EURY</name>
<dbReference type="GO" id="GO:0046872">
    <property type="term" value="F:metal ion binding"/>
    <property type="evidence" value="ECO:0007669"/>
    <property type="project" value="UniProtKB-KW"/>
</dbReference>
<reference evidence="14" key="1">
    <citation type="submission" date="2016-10" db="EMBL/GenBank/DDBJ databases">
        <authorList>
            <person name="Varghese N."/>
            <person name="Submissions S."/>
        </authorList>
    </citation>
    <scope>NUCLEOTIDE SEQUENCE [LARGE SCALE GENOMIC DNA]</scope>
    <source>
        <strain evidence="14">CGMCC 1.8711</strain>
    </source>
</reference>
<proteinExistence type="inferred from homology"/>
<dbReference type="Pfam" id="PF01435">
    <property type="entry name" value="Peptidase_M48"/>
    <property type="match status" value="1"/>
</dbReference>
<keyword evidence="2 10" id="KW-0645">Protease</keyword>
<dbReference type="GO" id="GO:0006508">
    <property type="term" value="P:proteolysis"/>
    <property type="evidence" value="ECO:0007669"/>
    <property type="project" value="UniProtKB-KW"/>
</dbReference>
<evidence type="ECO:0000256" key="4">
    <source>
        <dbReference type="ARBA" id="ARBA00022723"/>
    </source>
</evidence>
<feature type="domain" description="Peptidase M48" evidence="12">
    <location>
        <begin position="96"/>
        <end position="311"/>
    </location>
</feature>
<accession>A0A1I6HUC6</accession>
<keyword evidence="4" id="KW-0479">Metal-binding</keyword>
<keyword evidence="13" id="KW-0346">Stress response</keyword>
<keyword evidence="1" id="KW-1003">Cell membrane</keyword>
<dbReference type="PANTHER" id="PTHR43221">
    <property type="entry name" value="PROTEASE HTPX"/>
    <property type="match status" value="1"/>
</dbReference>
<feature type="transmembrane region" description="Helical" evidence="11">
    <location>
        <begin position="12"/>
        <end position="35"/>
    </location>
</feature>
<dbReference type="AlphaFoldDB" id="A0A1I6HUC6"/>
<evidence type="ECO:0000256" key="5">
    <source>
        <dbReference type="ARBA" id="ARBA00022801"/>
    </source>
</evidence>
<dbReference type="Gene3D" id="3.30.2010.10">
    <property type="entry name" value="Metalloproteases ('zincins'), catalytic domain"/>
    <property type="match status" value="1"/>
</dbReference>
<evidence type="ECO:0000256" key="6">
    <source>
        <dbReference type="ARBA" id="ARBA00022833"/>
    </source>
</evidence>
<evidence type="ECO:0000256" key="3">
    <source>
        <dbReference type="ARBA" id="ARBA00022692"/>
    </source>
</evidence>
<dbReference type="InterPro" id="IPR001915">
    <property type="entry name" value="Peptidase_M48"/>
</dbReference>
<dbReference type="STRING" id="555875.SAMN04488124_2470"/>
<keyword evidence="7 11" id="KW-1133">Transmembrane helix</keyword>